<dbReference type="EMBL" id="KZ613516">
    <property type="protein sequence ID" value="PMD15056.1"/>
    <property type="molecule type" value="Genomic_DNA"/>
</dbReference>
<proteinExistence type="predicted"/>
<organism evidence="3 4">
    <name type="scientific">Hyaloscypha hepaticicola</name>
    <dbReference type="NCBI Taxonomy" id="2082293"/>
    <lineage>
        <taxon>Eukaryota</taxon>
        <taxon>Fungi</taxon>
        <taxon>Dikarya</taxon>
        <taxon>Ascomycota</taxon>
        <taxon>Pezizomycotina</taxon>
        <taxon>Leotiomycetes</taxon>
        <taxon>Helotiales</taxon>
        <taxon>Hyaloscyphaceae</taxon>
        <taxon>Hyaloscypha</taxon>
    </lineage>
</organism>
<dbReference type="Proteomes" id="UP000235672">
    <property type="component" value="Unassembled WGS sequence"/>
</dbReference>
<feature type="region of interest" description="Disordered" evidence="1">
    <location>
        <begin position="761"/>
        <end position="817"/>
    </location>
</feature>
<feature type="compositionally biased region" description="Low complexity" evidence="1">
    <location>
        <begin position="48"/>
        <end position="58"/>
    </location>
</feature>
<keyword evidence="4" id="KW-1185">Reference proteome</keyword>
<feature type="compositionally biased region" description="Polar residues" evidence="1">
    <location>
        <begin position="73"/>
        <end position="93"/>
    </location>
</feature>
<feature type="transmembrane region" description="Helical" evidence="2">
    <location>
        <begin position="668"/>
        <end position="692"/>
    </location>
</feature>
<name>A0A2J6PME8_9HELO</name>
<evidence type="ECO:0000256" key="1">
    <source>
        <dbReference type="SAM" id="MobiDB-lite"/>
    </source>
</evidence>
<feature type="transmembrane region" description="Helical" evidence="2">
    <location>
        <begin position="618"/>
        <end position="639"/>
    </location>
</feature>
<accession>A0A2J6PME8</accession>
<feature type="region of interest" description="Disordered" evidence="1">
    <location>
        <begin position="144"/>
        <end position="187"/>
    </location>
</feature>
<reference evidence="3 4" key="1">
    <citation type="submission" date="2016-05" db="EMBL/GenBank/DDBJ databases">
        <title>A degradative enzymes factory behind the ericoid mycorrhizal symbiosis.</title>
        <authorList>
            <consortium name="DOE Joint Genome Institute"/>
            <person name="Martino E."/>
            <person name="Morin E."/>
            <person name="Grelet G."/>
            <person name="Kuo A."/>
            <person name="Kohler A."/>
            <person name="Daghino S."/>
            <person name="Barry K."/>
            <person name="Choi C."/>
            <person name="Cichocki N."/>
            <person name="Clum A."/>
            <person name="Copeland A."/>
            <person name="Hainaut M."/>
            <person name="Haridas S."/>
            <person name="Labutti K."/>
            <person name="Lindquist E."/>
            <person name="Lipzen A."/>
            <person name="Khouja H.-R."/>
            <person name="Murat C."/>
            <person name="Ohm R."/>
            <person name="Olson A."/>
            <person name="Spatafora J."/>
            <person name="Veneault-Fourrey C."/>
            <person name="Henrissat B."/>
            <person name="Grigoriev I."/>
            <person name="Martin F."/>
            <person name="Perotto S."/>
        </authorList>
    </citation>
    <scope>NUCLEOTIDE SEQUENCE [LARGE SCALE GENOMIC DNA]</scope>
    <source>
        <strain evidence="3 4">UAMH 7357</strain>
    </source>
</reference>
<evidence type="ECO:0000313" key="3">
    <source>
        <dbReference type="EMBL" id="PMD15056.1"/>
    </source>
</evidence>
<sequence length="817" mass="91028">MENPSRSEQSAVSTSTIRDDNIDIVFINDLGNISVGNSLRYGETTPASSIRSTLSSRSPTGAHEQPARRTAHSALSGTSAHGSQHQTTPTLAASNSIARSNVAPEVSLIPSQFQVIPENPIAHSPRDSHFTMIWLDRFYEVKPAPQSEGKDGLDSESNDESESEDDDLPEPEPESSDHSETPTSKKNIKDFPRMDDCYVQVLNSLGLCGHCKWLAEEILWRNIIECESRYESRCRTCENDHGVCFLKFHTVQPPYLNESNFILALVHHVKIPKTPNGNYGAPEEHIFAFVLGLSVKDIGKLFISLRKYWEITSRKNKEVGLTTRLFLAAVLNIYGFREAQSAILNSFGKLEDVGKQLRKMRKTLKGEVKSNKEKARNEEAGKNVKLTGEEEIKLKKKSFERQMEDCTSLNLKLMKMDKALPGVRSRVHFVGLCAKGLLRDQSQIQEYIREYFSPLEVENARDKVLDNANQQHPAETPLDVENASDAVLVDVSQQQSADPSLEVKNASNTVLDNVNQQHPANPAKPALQFSKTGANETAVERGKSVESIINALSTIRYKRRDDDKLDMIDRSMQQFEIDIKSLKARTNIAIGLVATEHARSQGSFQSLVIQATEQDGSIMRIIATITVLLLPATFLALLITTPMIQWAKPVVQLASDTPDSIVDKGKPVFVYIPLFLWLGLSIFFSLCLGAWLNAKKEEKNIFAWLIEKVIPSQAMEWVSSFRKARQVQDPPPPQNPSRIPHQWPIRFLNPGHPSKTLLVERGEQDSPEDRTQASCSVSPPTIGRNPAELIVPTNPVPRMSGESTLGSDSIADLIEET</sequence>
<evidence type="ECO:0008006" key="5">
    <source>
        <dbReference type="Google" id="ProtNLM"/>
    </source>
</evidence>
<feature type="region of interest" description="Disordered" evidence="1">
    <location>
        <begin position="37"/>
        <end position="93"/>
    </location>
</feature>
<keyword evidence="2" id="KW-0472">Membrane</keyword>
<evidence type="ECO:0000313" key="4">
    <source>
        <dbReference type="Proteomes" id="UP000235672"/>
    </source>
</evidence>
<keyword evidence="2" id="KW-0812">Transmembrane</keyword>
<evidence type="ECO:0000256" key="2">
    <source>
        <dbReference type="SAM" id="Phobius"/>
    </source>
</evidence>
<feature type="compositionally biased region" description="Basic and acidic residues" evidence="1">
    <location>
        <begin position="761"/>
        <end position="771"/>
    </location>
</feature>
<gene>
    <name evidence="3" type="ORF">NA56DRAFT_664199</name>
</gene>
<dbReference type="AlphaFoldDB" id="A0A2J6PME8"/>
<protein>
    <recommendedName>
        <fullName evidence="5">Cora-domain-containing protein</fullName>
    </recommendedName>
</protein>
<keyword evidence="2" id="KW-1133">Transmembrane helix</keyword>
<dbReference type="OrthoDB" id="3564918at2759"/>
<feature type="compositionally biased region" description="Acidic residues" evidence="1">
    <location>
        <begin position="154"/>
        <end position="174"/>
    </location>
</feature>